<keyword evidence="9" id="KW-1185">Reference proteome</keyword>
<dbReference type="InterPro" id="IPR009051">
    <property type="entry name" value="Helical_ferredxn"/>
</dbReference>
<evidence type="ECO:0000313" key="9">
    <source>
        <dbReference type="Proteomes" id="UP000269097"/>
    </source>
</evidence>
<keyword evidence="3" id="KW-0560">Oxidoreductase</keyword>
<dbReference type="KEGG" id="coh:EAV92_15790"/>
<dbReference type="RefSeq" id="WP_123043765.1">
    <property type="nucleotide sequence ID" value="NZ_CP033433.1"/>
</dbReference>
<evidence type="ECO:0000256" key="3">
    <source>
        <dbReference type="ARBA" id="ARBA00023002"/>
    </source>
</evidence>
<dbReference type="Gene3D" id="1.10.1060.10">
    <property type="entry name" value="Alpha-helical ferredoxin"/>
    <property type="match status" value="2"/>
</dbReference>
<dbReference type="AlphaFoldDB" id="A0A3G3K5F0"/>
<name>A0A3G3K5F0_9BACL</name>
<keyword evidence="6" id="KW-1133">Transmembrane helix</keyword>
<keyword evidence="6" id="KW-0812">Transmembrane</keyword>
<dbReference type="PROSITE" id="PS51379">
    <property type="entry name" value="4FE4S_FER_2"/>
    <property type="match status" value="2"/>
</dbReference>
<dbReference type="GO" id="GO:0005886">
    <property type="term" value="C:plasma membrane"/>
    <property type="evidence" value="ECO:0007669"/>
    <property type="project" value="TreeGrafter"/>
</dbReference>
<dbReference type="InterPro" id="IPR036197">
    <property type="entry name" value="NarG-like_sf"/>
</dbReference>
<organism evidence="8 9">
    <name type="scientific">Cohnella candidum</name>
    <dbReference type="NCBI Taxonomy" id="2674991"/>
    <lineage>
        <taxon>Bacteria</taxon>
        <taxon>Bacillati</taxon>
        <taxon>Bacillota</taxon>
        <taxon>Bacilli</taxon>
        <taxon>Bacillales</taxon>
        <taxon>Paenibacillaceae</taxon>
        <taxon>Cohnella</taxon>
    </lineage>
</organism>
<dbReference type="InterPro" id="IPR051460">
    <property type="entry name" value="HdrC_iron-sulfur_subunit"/>
</dbReference>
<dbReference type="InterPro" id="IPR017896">
    <property type="entry name" value="4Fe4S_Fe-S-bd"/>
</dbReference>
<feature type="domain" description="4Fe-4S ferredoxin-type" evidence="7">
    <location>
        <begin position="412"/>
        <end position="443"/>
    </location>
</feature>
<keyword evidence="6" id="KW-0472">Membrane</keyword>
<dbReference type="SUPFAM" id="SSF46548">
    <property type="entry name" value="alpha-helical ferredoxin"/>
    <property type="match status" value="1"/>
</dbReference>
<feature type="transmembrane region" description="Helical" evidence="6">
    <location>
        <begin position="146"/>
        <end position="164"/>
    </location>
</feature>
<dbReference type="PANTHER" id="PTHR43255:SF1">
    <property type="entry name" value="IRON-SULFUR-BINDING OXIDOREDUCTASE FADF-RELATED"/>
    <property type="match status" value="1"/>
</dbReference>
<evidence type="ECO:0000256" key="6">
    <source>
        <dbReference type="SAM" id="Phobius"/>
    </source>
</evidence>
<feature type="transmembrane region" description="Helical" evidence="6">
    <location>
        <begin position="6"/>
        <end position="23"/>
    </location>
</feature>
<sequence>MAWQTVNLLLFLAVTGYGLFLFYKTVYHRYLYLKLGQPADFKRRGEGRLAEFLSQVFGQKKLLKDPKSGIMHVVVFYGFIILQFGALDLIIKGLTRGKHLPLPAYRVFGLLQEVTVALILLAMGYAAYRRYGEKLARLKKGWKPSIVLFFIFFLMLSVVLSLGFERLWLGMEPSGYAPISSAIASLFAGMPTAAARAAFYVSWWAHLLILLSFLVYVPQSKHFHIVTAPINIWFRRKEPVGKLAKLDLEDEEAESFGVGRIEDFTQKQMLDFYACVECGRCTNVCPASNTGKVLSPMHLITKLRDHLQEKGAAITGKSPWVPAFAFTNLSQTTHALDTAAVRETAWNETAQGAITDIRPTLAWQKSTWKASAIADPTSLADEAAAETAAASTTARAIVASPGKKPVELELIGEIMTEEEIWSCTTCRNCEDQCPVGNEHVDKIVDLRRHLVLMQGSIPHEGQRALQNIERQGNPWGISRNDRAKWTGEVEGIPVPTVKENPDFEYLFFVGSMGSYDLRSRKISRAFARLLNESGISFAILGNEEKNSGDTPRRMGNEMLFQQLAAENIQTFRKYGVRRIVTACPHTFNIFKNEYPDFGLEGVEVLHHTQLLDRLIREGRLKPRHEVRERITYHDSCYLGRYNNVYDEPRSVLKAIPGVELAEMARNRENGMCCGAGGGMMWMEETSGKRVNLARTEQALETSPTVISSACPYCLTMMEDGTKMKEVDNRVKARDIAEILEQSVFGDRPIRALETESTKIGG</sequence>
<evidence type="ECO:0000259" key="7">
    <source>
        <dbReference type="PROSITE" id="PS51379"/>
    </source>
</evidence>
<dbReference type="GO" id="GO:0051539">
    <property type="term" value="F:4 iron, 4 sulfur cluster binding"/>
    <property type="evidence" value="ECO:0007669"/>
    <property type="project" value="UniProtKB-KW"/>
</dbReference>
<gene>
    <name evidence="8" type="ORF">EAV92_15790</name>
</gene>
<evidence type="ECO:0000256" key="1">
    <source>
        <dbReference type="ARBA" id="ARBA00022485"/>
    </source>
</evidence>
<feature type="domain" description="4Fe-4S ferredoxin-type" evidence="7">
    <location>
        <begin position="266"/>
        <end position="296"/>
    </location>
</feature>
<evidence type="ECO:0000313" key="8">
    <source>
        <dbReference type="EMBL" id="AYQ75684.1"/>
    </source>
</evidence>
<protein>
    <recommendedName>
        <fullName evidence="7">4Fe-4S ferredoxin-type domain-containing protein</fullName>
    </recommendedName>
</protein>
<feature type="transmembrane region" description="Helical" evidence="6">
    <location>
        <begin position="103"/>
        <end position="125"/>
    </location>
</feature>
<reference evidence="8 9" key="1">
    <citation type="submission" date="2018-10" db="EMBL/GenBank/DDBJ databases">
        <title>Genome Sequence of Cohnella sp.</title>
        <authorList>
            <person name="Srinivasan S."/>
            <person name="Kim M.K."/>
        </authorList>
    </citation>
    <scope>NUCLEOTIDE SEQUENCE [LARGE SCALE GENOMIC DNA]</scope>
    <source>
        <strain evidence="8 9">18JY8-7</strain>
    </source>
</reference>
<proteinExistence type="predicted"/>
<evidence type="ECO:0000256" key="5">
    <source>
        <dbReference type="ARBA" id="ARBA00023014"/>
    </source>
</evidence>
<dbReference type="InterPro" id="IPR004017">
    <property type="entry name" value="Cys_rich_dom"/>
</dbReference>
<dbReference type="InterPro" id="IPR017900">
    <property type="entry name" value="4Fe4S_Fe_S_CS"/>
</dbReference>
<dbReference type="Proteomes" id="UP000269097">
    <property type="component" value="Chromosome"/>
</dbReference>
<feature type="transmembrane region" description="Helical" evidence="6">
    <location>
        <begin position="176"/>
        <end position="193"/>
    </location>
</feature>
<dbReference type="PROSITE" id="PS00198">
    <property type="entry name" value="4FE4S_FER_1"/>
    <property type="match status" value="2"/>
</dbReference>
<dbReference type="GO" id="GO:0046872">
    <property type="term" value="F:metal ion binding"/>
    <property type="evidence" value="ECO:0007669"/>
    <property type="project" value="UniProtKB-KW"/>
</dbReference>
<dbReference type="Gene3D" id="1.20.950.20">
    <property type="entry name" value="Transmembrane di-heme cytochromes, Chain C"/>
    <property type="match status" value="1"/>
</dbReference>
<dbReference type="PANTHER" id="PTHR43255">
    <property type="entry name" value="IRON-SULFUR-BINDING OXIDOREDUCTASE FADF-RELATED-RELATED"/>
    <property type="match status" value="1"/>
</dbReference>
<keyword evidence="5" id="KW-0411">Iron-sulfur</keyword>
<keyword evidence="1" id="KW-0004">4Fe-4S</keyword>
<dbReference type="EMBL" id="CP033433">
    <property type="protein sequence ID" value="AYQ75684.1"/>
    <property type="molecule type" value="Genomic_DNA"/>
</dbReference>
<keyword evidence="4" id="KW-0408">Iron</keyword>
<evidence type="ECO:0000256" key="2">
    <source>
        <dbReference type="ARBA" id="ARBA00022723"/>
    </source>
</evidence>
<dbReference type="Pfam" id="PF02754">
    <property type="entry name" value="CCG"/>
    <property type="match status" value="2"/>
</dbReference>
<feature type="transmembrane region" description="Helical" evidence="6">
    <location>
        <begin position="200"/>
        <end position="217"/>
    </location>
</feature>
<dbReference type="SUPFAM" id="SSF103501">
    <property type="entry name" value="Respiratory nitrate reductase 1 gamma chain"/>
    <property type="match status" value="1"/>
</dbReference>
<dbReference type="GO" id="GO:0016491">
    <property type="term" value="F:oxidoreductase activity"/>
    <property type="evidence" value="ECO:0007669"/>
    <property type="project" value="UniProtKB-KW"/>
</dbReference>
<feature type="transmembrane region" description="Helical" evidence="6">
    <location>
        <begin position="70"/>
        <end position="91"/>
    </location>
</feature>
<accession>A0A3G3K5F0</accession>
<keyword evidence="2" id="KW-0479">Metal-binding</keyword>
<evidence type="ECO:0000256" key="4">
    <source>
        <dbReference type="ARBA" id="ARBA00023004"/>
    </source>
</evidence>